<dbReference type="AlphaFoldDB" id="A0A8I2C722"/>
<evidence type="ECO:0000256" key="1">
    <source>
        <dbReference type="SAM" id="MobiDB-lite"/>
    </source>
</evidence>
<feature type="region of interest" description="Disordered" evidence="1">
    <location>
        <begin position="49"/>
        <end position="68"/>
    </location>
</feature>
<name>A0A8I2C722_BRAEL</name>
<protein>
    <submittedName>
        <fullName evidence="2">Uncharacterized protein</fullName>
    </submittedName>
</protein>
<accession>A0A8I2C722</accession>
<feature type="compositionally biased region" description="Polar residues" evidence="1">
    <location>
        <begin position="59"/>
        <end position="68"/>
    </location>
</feature>
<dbReference type="Proteomes" id="UP000673383">
    <property type="component" value="Unassembled WGS sequence"/>
</dbReference>
<evidence type="ECO:0000313" key="2">
    <source>
        <dbReference type="EMBL" id="MBP1297519.1"/>
    </source>
</evidence>
<sequence length="68" mass="7794">MPNERRIYRLSNSHDLANSHDLDDAERTIRVVGHARKLLAESPASMFLGRKTQEPFPQEESQFGNLKS</sequence>
<organism evidence="2 3">
    <name type="scientific">Bradyrhizobium elkanii</name>
    <dbReference type="NCBI Taxonomy" id="29448"/>
    <lineage>
        <taxon>Bacteria</taxon>
        <taxon>Pseudomonadati</taxon>
        <taxon>Pseudomonadota</taxon>
        <taxon>Alphaproteobacteria</taxon>
        <taxon>Hyphomicrobiales</taxon>
        <taxon>Nitrobacteraceae</taxon>
        <taxon>Bradyrhizobium</taxon>
    </lineage>
</organism>
<proteinExistence type="predicted"/>
<reference evidence="2" key="1">
    <citation type="submission" date="2021-02" db="EMBL/GenBank/DDBJ databases">
        <title>Genomic Encyclopedia of Type Strains, Phase IV (KMG-V): Genome sequencing to study the core and pangenomes of soil and plant-associated prokaryotes.</title>
        <authorList>
            <person name="Whitman W."/>
        </authorList>
    </citation>
    <scope>NUCLEOTIDE SEQUENCE</scope>
    <source>
        <strain evidence="2">USDA 406</strain>
    </source>
</reference>
<evidence type="ECO:0000313" key="3">
    <source>
        <dbReference type="Proteomes" id="UP000673383"/>
    </source>
</evidence>
<dbReference type="RefSeq" id="WP_209945299.1">
    <property type="nucleotide sequence ID" value="NZ_JAFICZ010000001.1"/>
</dbReference>
<comment type="caution">
    <text evidence="2">The sequence shown here is derived from an EMBL/GenBank/DDBJ whole genome shotgun (WGS) entry which is preliminary data.</text>
</comment>
<dbReference type="EMBL" id="JAFICZ010000001">
    <property type="protein sequence ID" value="MBP1297519.1"/>
    <property type="molecule type" value="Genomic_DNA"/>
</dbReference>
<gene>
    <name evidence="2" type="ORF">JOH49_007272</name>
</gene>